<dbReference type="EMBL" id="QGNW01002510">
    <property type="protein sequence ID" value="RVW18851.1"/>
    <property type="molecule type" value="Genomic_DNA"/>
</dbReference>
<dbReference type="GO" id="GO:0003676">
    <property type="term" value="F:nucleic acid binding"/>
    <property type="evidence" value="ECO:0007669"/>
    <property type="project" value="InterPro"/>
</dbReference>
<feature type="compositionally biased region" description="Basic and acidic residues" evidence="1">
    <location>
        <begin position="245"/>
        <end position="256"/>
    </location>
</feature>
<gene>
    <name evidence="2" type="primary">RE1_418</name>
    <name evidence="2" type="ORF">CK203_097742</name>
</gene>
<reference evidence="2 3" key="1">
    <citation type="journal article" date="2018" name="PLoS Genet.">
        <title>Population sequencing reveals clonal diversity and ancestral inbreeding in the grapevine cultivar Chardonnay.</title>
        <authorList>
            <person name="Roach M.J."/>
            <person name="Johnson D.L."/>
            <person name="Bohlmann J."/>
            <person name="van Vuuren H.J."/>
            <person name="Jones S.J."/>
            <person name="Pretorius I.S."/>
            <person name="Schmidt S.A."/>
            <person name="Borneman A.R."/>
        </authorList>
    </citation>
    <scope>NUCLEOTIDE SEQUENCE [LARGE SCALE GENOMIC DNA]</scope>
    <source>
        <strain evidence="3">cv. Chardonnay</strain>
        <tissue evidence="2">Leaf</tissue>
    </source>
</reference>
<comment type="caution">
    <text evidence="2">The sequence shown here is derived from an EMBL/GenBank/DDBJ whole genome shotgun (WGS) entry which is preliminary data.</text>
</comment>
<evidence type="ECO:0000313" key="3">
    <source>
        <dbReference type="Proteomes" id="UP000288805"/>
    </source>
</evidence>
<sequence>MDHSLVVNFIRYPTAKQEEQVYTFLDGLDERLDHVRSDVLRLQSFPSIEQTYDYIRMKIFDNMSSSRSKGHSDGNKCTIVGVQNILGKPVSNCMATQTGGTNYKPERNEMLLNEDLHCQCQWATYLVTGAGTVPVSLSFSLAHTLLVPFISNKLMSAYFQQHGLLHETSCSQTPQQNGVAERKNWHILETSRVLLLGAMVSSFHWGDVVATAVYLINRIVRNIRLIQPMVTVGLNQIDQSSTRPLPEEKATGRERNFLASLDGTRRTSTTGRSVESAEPFFGSTPNFFQRKTF</sequence>
<protein>
    <submittedName>
        <fullName evidence="2">Retrovirus-related Pol polyprotein from transposon RE1</fullName>
    </submittedName>
</protein>
<dbReference type="InterPro" id="IPR039537">
    <property type="entry name" value="Retrotran_Ty1/copia-like"/>
</dbReference>
<dbReference type="AlphaFoldDB" id="A0A438C6I6"/>
<name>A0A438C6I6_VITVI</name>
<dbReference type="SUPFAM" id="SSF53098">
    <property type="entry name" value="Ribonuclease H-like"/>
    <property type="match status" value="1"/>
</dbReference>
<evidence type="ECO:0000256" key="1">
    <source>
        <dbReference type="SAM" id="MobiDB-lite"/>
    </source>
</evidence>
<dbReference type="Proteomes" id="UP000288805">
    <property type="component" value="Unassembled WGS sequence"/>
</dbReference>
<evidence type="ECO:0000313" key="2">
    <source>
        <dbReference type="EMBL" id="RVW18851.1"/>
    </source>
</evidence>
<accession>A0A438C6I6</accession>
<dbReference type="Gene3D" id="3.30.420.10">
    <property type="entry name" value="Ribonuclease H-like superfamily/Ribonuclease H"/>
    <property type="match status" value="1"/>
</dbReference>
<dbReference type="PANTHER" id="PTHR42648:SF22">
    <property type="entry name" value="REVERSE TRANSCRIPTASE TY1_COPIA-TYPE DOMAIN-CONTAINING PROTEIN"/>
    <property type="match status" value="1"/>
</dbReference>
<dbReference type="InterPro" id="IPR036397">
    <property type="entry name" value="RNaseH_sf"/>
</dbReference>
<dbReference type="PANTHER" id="PTHR42648">
    <property type="entry name" value="TRANSPOSASE, PUTATIVE-RELATED"/>
    <property type="match status" value="1"/>
</dbReference>
<organism evidence="2 3">
    <name type="scientific">Vitis vinifera</name>
    <name type="common">Grape</name>
    <dbReference type="NCBI Taxonomy" id="29760"/>
    <lineage>
        <taxon>Eukaryota</taxon>
        <taxon>Viridiplantae</taxon>
        <taxon>Streptophyta</taxon>
        <taxon>Embryophyta</taxon>
        <taxon>Tracheophyta</taxon>
        <taxon>Spermatophyta</taxon>
        <taxon>Magnoliopsida</taxon>
        <taxon>eudicotyledons</taxon>
        <taxon>Gunneridae</taxon>
        <taxon>Pentapetalae</taxon>
        <taxon>rosids</taxon>
        <taxon>Vitales</taxon>
        <taxon>Vitaceae</taxon>
        <taxon>Viteae</taxon>
        <taxon>Vitis</taxon>
    </lineage>
</organism>
<proteinExistence type="predicted"/>
<feature type="region of interest" description="Disordered" evidence="1">
    <location>
        <begin position="241"/>
        <end position="276"/>
    </location>
</feature>
<dbReference type="InterPro" id="IPR012337">
    <property type="entry name" value="RNaseH-like_sf"/>
</dbReference>